<dbReference type="InterPro" id="IPR000566">
    <property type="entry name" value="Lipocln_cytosolic_FA-bd_dom"/>
</dbReference>
<keyword evidence="2" id="KW-0472">Membrane</keyword>
<dbReference type="Gene3D" id="2.40.128.20">
    <property type="match status" value="1"/>
</dbReference>
<dbReference type="SUPFAM" id="SSF50814">
    <property type="entry name" value="Lipocalins"/>
    <property type="match status" value="1"/>
</dbReference>
<dbReference type="Pfam" id="PF08212">
    <property type="entry name" value="Lipocalin_2"/>
    <property type="match status" value="1"/>
</dbReference>
<dbReference type="Proteomes" id="UP001359485">
    <property type="component" value="Unassembled WGS sequence"/>
</dbReference>
<keyword evidence="2" id="KW-1133">Transmembrane helix</keyword>
<proteinExistence type="predicted"/>
<dbReference type="EMBL" id="JAWJWF010000048">
    <property type="protein sequence ID" value="KAK6620492.1"/>
    <property type="molecule type" value="Genomic_DNA"/>
</dbReference>
<evidence type="ECO:0000256" key="2">
    <source>
        <dbReference type="SAM" id="Phobius"/>
    </source>
</evidence>
<feature type="domain" description="Lipocalin/cytosolic fatty-acid binding" evidence="3">
    <location>
        <begin position="71"/>
        <end position="189"/>
    </location>
</feature>
<keyword evidence="1" id="KW-1015">Disulfide bond</keyword>
<dbReference type="PROSITE" id="PS00213">
    <property type="entry name" value="LIPOCALIN"/>
    <property type="match status" value="1"/>
</dbReference>
<dbReference type="InterPro" id="IPR022272">
    <property type="entry name" value="Lipocalin_CS"/>
</dbReference>
<name>A0ABR1AJE0_POLSC</name>
<organism evidence="4 5">
    <name type="scientific">Polyplax serrata</name>
    <name type="common">Common mouse louse</name>
    <dbReference type="NCBI Taxonomy" id="468196"/>
    <lineage>
        <taxon>Eukaryota</taxon>
        <taxon>Metazoa</taxon>
        <taxon>Ecdysozoa</taxon>
        <taxon>Arthropoda</taxon>
        <taxon>Hexapoda</taxon>
        <taxon>Insecta</taxon>
        <taxon>Pterygota</taxon>
        <taxon>Neoptera</taxon>
        <taxon>Paraneoptera</taxon>
        <taxon>Psocodea</taxon>
        <taxon>Troctomorpha</taxon>
        <taxon>Phthiraptera</taxon>
        <taxon>Anoplura</taxon>
        <taxon>Polyplacidae</taxon>
        <taxon>Polyplax</taxon>
    </lineage>
</organism>
<comment type="caution">
    <text evidence="4">The sequence shown here is derived from an EMBL/GenBank/DDBJ whole genome shotgun (WGS) entry which is preliminary data.</text>
</comment>
<keyword evidence="5" id="KW-1185">Reference proteome</keyword>
<evidence type="ECO:0000259" key="3">
    <source>
        <dbReference type="Pfam" id="PF08212"/>
    </source>
</evidence>
<reference evidence="4 5" key="1">
    <citation type="submission" date="2023-09" db="EMBL/GenBank/DDBJ databases">
        <title>Genomes of two closely related lineages of the louse Polyplax serrata with different host specificities.</title>
        <authorList>
            <person name="Martinu J."/>
            <person name="Tarabai H."/>
            <person name="Stefka J."/>
            <person name="Hypsa V."/>
        </authorList>
    </citation>
    <scope>NUCLEOTIDE SEQUENCE [LARGE SCALE GENOMIC DNA]</scope>
    <source>
        <strain evidence="4">98ZLc_SE</strain>
    </source>
</reference>
<dbReference type="InterPro" id="IPR003057">
    <property type="entry name" value="Invtbrt_color"/>
</dbReference>
<sequence length="329" mass="36450">MRAHGAYTNPVPVLECSVFGSWGHSIGLSENSYERSRMKGIVIVIAAVATCALAQVPGFGWCPDYSPMADFDLNRYTGVWYEAERYFTVLEAGSRCVRSNYTKGLDGKFRVSNEITNRLTGIRRVVDGVVQNIGKGGEGKISVKYSTLPVPVDTQYSVLDTDYDNYSVVWSCSSLGPINTQSAWVMTRQRLAPGTVLQTAYGVLDKYKISRTFFVKTDQSDCIFTDPSAIPVEENENEKKKAEATNKIDPQPQRVPTKVETFVKEPISVAQQQFQPVLVETLNGVPTQVPVVAHHVQNGPKIETVYLKPFKEVPETFASIEKKPAVPVN</sequence>
<dbReference type="PANTHER" id="PTHR10612">
    <property type="entry name" value="APOLIPOPROTEIN D"/>
    <property type="match status" value="1"/>
</dbReference>
<keyword evidence="2" id="KW-0812">Transmembrane</keyword>
<evidence type="ECO:0000313" key="4">
    <source>
        <dbReference type="EMBL" id="KAK6620492.1"/>
    </source>
</evidence>
<dbReference type="PRINTS" id="PR01273">
    <property type="entry name" value="INVTBRTCOLOR"/>
</dbReference>
<accession>A0ABR1AJE0</accession>
<dbReference type="PANTHER" id="PTHR10612:SF34">
    <property type="entry name" value="APOLIPOPROTEIN D"/>
    <property type="match status" value="1"/>
</dbReference>
<evidence type="ECO:0000256" key="1">
    <source>
        <dbReference type="ARBA" id="ARBA00023157"/>
    </source>
</evidence>
<dbReference type="InterPro" id="IPR012674">
    <property type="entry name" value="Calycin"/>
</dbReference>
<gene>
    <name evidence="4" type="ORF">RUM44_006894</name>
</gene>
<protein>
    <recommendedName>
        <fullName evidence="3">Lipocalin/cytosolic fatty-acid binding domain-containing protein</fullName>
    </recommendedName>
</protein>
<evidence type="ECO:0000313" key="5">
    <source>
        <dbReference type="Proteomes" id="UP001359485"/>
    </source>
</evidence>
<feature type="transmembrane region" description="Helical" evidence="2">
    <location>
        <begin position="41"/>
        <end position="61"/>
    </location>
</feature>